<evidence type="ECO:0000313" key="2">
    <source>
        <dbReference type="EMBL" id="KAH0531629.1"/>
    </source>
</evidence>
<organism evidence="2 3">
    <name type="scientific">Trichoderma semiorbis</name>
    <dbReference type="NCBI Taxonomy" id="1491008"/>
    <lineage>
        <taxon>Eukaryota</taxon>
        <taxon>Fungi</taxon>
        <taxon>Dikarya</taxon>
        <taxon>Ascomycota</taxon>
        <taxon>Pezizomycotina</taxon>
        <taxon>Sordariomycetes</taxon>
        <taxon>Hypocreomycetidae</taxon>
        <taxon>Hypocreales</taxon>
        <taxon>Hypocreaceae</taxon>
        <taxon>Trichoderma</taxon>
    </lineage>
</organism>
<sequence>MDFVRTSSRSGPNKPALDLVSVRPAFALREIRCSPVDKKHPALQLPSPSSRPVHQSADVEGSTSSPKPSHLISLIQPYVRAGPTPERHTSLRAQQSTPYCIHSCTRQGQSAHNIIREAIIITFEQCQVEADP</sequence>
<proteinExistence type="predicted"/>
<keyword evidence="3" id="KW-1185">Reference proteome</keyword>
<gene>
    <name evidence="2" type="ORF">TsFJ059_000435</name>
</gene>
<dbReference type="Proteomes" id="UP000826573">
    <property type="component" value="Unassembled WGS sequence"/>
</dbReference>
<dbReference type="EMBL" id="JAIMJC010000001">
    <property type="protein sequence ID" value="KAH0531629.1"/>
    <property type="molecule type" value="Genomic_DNA"/>
</dbReference>
<reference evidence="2 3" key="1">
    <citation type="submission" date="2021-08" db="EMBL/GenBank/DDBJ databases">
        <title>The highly contiguous genome resource for Trichoderma semiorbis FJ059, a fungal antagonistic to plant pathogens.</title>
        <authorList>
            <person name="Liu T."/>
        </authorList>
    </citation>
    <scope>NUCLEOTIDE SEQUENCE [LARGE SCALE GENOMIC DNA]</scope>
    <source>
        <strain evidence="2 3">FJ059</strain>
    </source>
</reference>
<dbReference type="AlphaFoldDB" id="A0A9P8HUM2"/>
<name>A0A9P8HUM2_9HYPO</name>
<accession>A0A9P8HUM2</accession>
<protein>
    <submittedName>
        <fullName evidence="2">Uncharacterized protein</fullName>
    </submittedName>
</protein>
<evidence type="ECO:0000256" key="1">
    <source>
        <dbReference type="SAM" id="MobiDB-lite"/>
    </source>
</evidence>
<evidence type="ECO:0000313" key="3">
    <source>
        <dbReference type="Proteomes" id="UP000826573"/>
    </source>
</evidence>
<comment type="caution">
    <text evidence="2">The sequence shown here is derived from an EMBL/GenBank/DDBJ whole genome shotgun (WGS) entry which is preliminary data.</text>
</comment>
<feature type="region of interest" description="Disordered" evidence="1">
    <location>
        <begin position="37"/>
        <end position="70"/>
    </location>
</feature>